<organism evidence="2 3">
    <name type="scientific">Bombardia bombarda</name>
    <dbReference type="NCBI Taxonomy" id="252184"/>
    <lineage>
        <taxon>Eukaryota</taxon>
        <taxon>Fungi</taxon>
        <taxon>Dikarya</taxon>
        <taxon>Ascomycota</taxon>
        <taxon>Pezizomycotina</taxon>
        <taxon>Sordariomycetes</taxon>
        <taxon>Sordariomycetidae</taxon>
        <taxon>Sordariales</taxon>
        <taxon>Lasiosphaeriaceae</taxon>
        <taxon>Bombardia</taxon>
    </lineage>
</organism>
<dbReference type="AlphaFoldDB" id="A0AA39XBH8"/>
<keyword evidence="3" id="KW-1185">Reference proteome</keyword>
<name>A0AA39XBH8_9PEZI</name>
<feature type="region of interest" description="Disordered" evidence="1">
    <location>
        <begin position="68"/>
        <end position="95"/>
    </location>
</feature>
<proteinExistence type="predicted"/>
<comment type="caution">
    <text evidence="2">The sequence shown here is derived from an EMBL/GenBank/DDBJ whole genome shotgun (WGS) entry which is preliminary data.</text>
</comment>
<dbReference type="EMBL" id="JAULSR010000002">
    <property type="protein sequence ID" value="KAK0630864.1"/>
    <property type="molecule type" value="Genomic_DNA"/>
</dbReference>
<dbReference type="Proteomes" id="UP001174934">
    <property type="component" value="Unassembled WGS sequence"/>
</dbReference>
<evidence type="ECO:0000256" key="1">
    <source>
        <dbReference type="SAM" id="MobiDB-lite"/>
    </source>
</evidence>
<evidence type="ECO:0000313" key="2">
    <source>
        <dbReference type="EMBL" id="KAK0630864.1"/>
    </source>
</evidence>
<protein>
    <submittedName>
        <fullName evidence="2">Uncharacterized protein</fullName>
    </submittedName>
</protein>
<gene>
    <name evidence="2" type="ORF">B0T17DRAFT_233923</name>
</gene>
<accession>A0AA39XBH8</accession>
<feature type="compositionally biased region" description="Polar residues" evidence="1">
    <location>
        <begin position="79"/>
        <end position="95"/>
    </location>
</feature>
<reference evidence="2" key="1">
    <citation type="submission" date="2023-06" db="EMBL/GenBank/DDBJ databases">
        <title>Genome-scale phylogeny and comparative genomics of the fungal order Sordariales.</title>
        <authorList>
            <consortium name="Lawrence Berkeley National Laboratory"/>
            <person name="Hensen N."/>
            <person name="Bonometti L."/>
            <person name="Westerberg I."/>
            <person name="Brannstrom I.O."/>
            <person name="Guillou S."/>
            <person name="Cros-Aarteil S."/>
            <person name="Calhoun S."/>
            <person name="Haridas S."/>
            <person name="Kuo A."/>
            <person name="Mondo S."/>
            <person name="Pangilinan J."/>
            <person name="Riley R."/>
            <person name="LaButti K."/>
            <person name="Andreopoulos B."/>
            <person name="Lipzen A."/>
            <person name="Chen C."/>
            <person name="Yanf M."/>
            <person name="Daum C."/>
            <person name="Ng V."/>
            <person name="Clum A."/>
            <person name="Steindorff A."/>
            <person name="Ohm R."/>
            <person name="Martin F."/>
            <person name="Silar P."/>
            <person name="Natvig D."/>
            <person name="Lalanne C."/>
            <person name="Gautier V."/>
            <person name="Ament-velasquez S.L."/>
            <person name="Kruys A."/>
            <person name="Hutchinson M.I."/>
            <person name="Powell A.J."/>
            <person name="Barry K."/>
            <person name="Miller A.N."/>
            <person name="Grigoriev I.V."/>
            <person name="Debuchy R."/>
            <person name="Gladieux P."/>
            <person name="Thoren M.H."/>
            <person name="Johannesson H."/>
        </authorList>
    </citation>
    <scope>NUCLEOTIDE SEQUENCE</scope>
    <source>
        <strain evidence="2">SMH3391-2</strain>
    </source>
</reference>
<evidence type="ECO:0000313" key="3">
    <source>
        <dbReference type="Proteomes" id="UP001174934"/>
    </source>
</evidence>
<sequence length="152" mass="16279">MLWRDKSLRGGLGMLLLEVKPAPTAPCHCSMRGTIRIRGSRQVSAVMLSQDVRLTAVVAVDSSAALTRSPRRGGHVPLQPTSSLKNGRGKNSPNLSSILNHLTPFKLRPASSPTIILPRTKSGVSTFTKDIGNTSVILDKKIGESGLNDPIF</sequence>